<evidence type="ECO:0000313" key="2">
    <source>
        <dbReference type="Proteomes" id="UP001375743"/>
    </source>
</evidence>
<evidence type="ECO:0008006" key="3">
    <source>
        <dbReference type="Google" id="ProtNLM"/>
    </source>
</evidence>
<protein>
    <recommendedName>
        <fullName evidence="3">Ketohydroxyglutarate aldolase</fullName>
    </recommendedName>
</protein>
<dbReference type="RefSeq" id="WP_418159785.1">
    <property type="nucleotide sequence ID" value="NZ_JBBLZC010000011.1"/>
</dbReference>
<comment type="caution">
    <text evidence="1">The sequence shown here is derived from an EMBL/GenBank/DDBJ whole genome shotgun (WGS) entry which is preliminary data.</text>
</comment>
<evidence type="ECO:0000313" key="1">
    <source>
        <dbReference type="EMBL" id="MEK0083934.1"/>
    </source>
</evidence>
<name>A0ABU8XSA8_9PROT</name>
<accession>A0ABU8XSA8</accession>
<dbReference type="Proteomes" id="UP001375743">
    <property type="component" value="Unassembled WGS sequence"/>
</dbReference>
<keyword evidence="2" id="KW-1185">Reference proteome</keyword>
<gene>
    <name evidence="1" type="ORF">U1T56_12295</name>
</gene>
<dbReference type="EMBL" id="JBBLZC010000011">
    <property type="protein sequence ID" value="MEK0083934.1"/>
    <property type="molecule type" value="Genomic_DNA"/>
</dbReference>
<proteinExistence type="predicted"/>
<sequence length="80" mass="8705">MADKVSVVVSVEEGRLKDFPRMVQAMRRAGLQVESEMAAIGTVAGSLSEQALPRLQAIEGVAHVERTRSFHVPPPHSKVQ</sequence>
<reference evidence="1 2" key="1">
    <citation type="submission" date="2024-01" db="EMBL/GenBank/DDBJ databases">
        <title>Multi-omics insights into the function and evolution of sodium benzoate biodegradation pathways in Benzoatithermus flavus gen. nov., sp. nov. from hot spring.</title>
        <authorList>
            <person name="Hu C.-J."/>
            <person name="Li W.-J."/>
        </authorList>
    </citation>
    <scope>NUCLEOTIDE SEQUENCE [LARGE SCALE GENOMIC DNA]</scope>
    <source>
        <strain evidence="1 2">SYSU G07066</strain>
    </source>
</reference>
<organism evidence="1 2">
    <name type="scientific">Benzoatithermus flavus</name>
    <dbReference type="NCBI Taxonomy" id="3108223"/>
    <lineage>
        <taxon>Bacteria</taxon>
        <taxon>Pseudomonadati</taxon>
        <taxon>Pseudomonadota</taxon>
        <taxon>Alphaproteobacteria</taxon>
        <taxon>Geminicoccales</taxon>
        <taxon>Geminicoccaceae</taxon>
        <taxon>Benzoatithermus</taxon>
    </lineage>
</organism>